<keyword evidence="1" id="KW-0732">Signal</keyword>
<dbReference type="AlphaFoldDB" id="A0A263D6P6"/>
<protein>
    <recommendedName>
        <fullName evidence="4">DUF3558 domain-containing protein</fullName>
    </recommendedName>
</protein>
<organism evidence="2 3">
    <name type="scientific">Amycolatopsis antarctica</name>
    <dbReference type="NCBI Taxonomy" id="1854586"/>
    <lineage>
        <taxon>Bacteria</taxon>
        <taxon>Bacillati</taxon>
        <taxon>Actinomycetota</taxon>
        <taxon>Actinomycetes</taxon>
        <taxon>Pseudonocardiales</taxon>
        <taxon>Pseudonocardiaceae</taxon>
        <taxon>Amycolatopsis</taxon>
    </lineage>
</organism>
<evidence type="ECO:0000256" key="1">
    <source>
        <dbReference type="SAM" id="SignalP"/>
    </source>
</evidence>
<proteinExistence type="predicted"/>
<accession>A0A263D6P6</accession>
<dbReference type="InParanoid" id="A0A263D6P6"/>
<dbReference type="EMBL" id="NKYE01000003">
    <property type="protein sequence ID" value="OZM73859.1"/>
    <property type="molecule type" value="Genomic_DNA"/>
</dbReference>
<evidence type="ECO:0008006" key="4">
    <source>
        <dbReference type="Google" id="ProtNLM"/>
    </source>
</evidence>
<evidence type="ECO:0000313" key="3">
    <source>
        <dbReference type="Proteomes" id="UP000242444"/>
    </source>
</evidence>
<comment type="caution">
    <text evidence="2">The sequence shown here is derived from an EMBL/GenBank/DDBJ whole genome shotgun (WGS) entry which is preliminary data.</text>
</comment>
<feature type="chain" id="PRO_5012650255" description="DUF3558 domain-containing protein" evidence="1">
    <location>
        <begin position="21"/>
        <end position="324"/>
    </location>
</feature>
<reference evidence="2 3" key="1">
    <citation type="submission" date="2017-07" db="EMBL/GenBank/DDBJ databases">
        <title>Amycolatopsis antarcticus sp. nov., isolated from the surface of an Antarcticus brown macroalga.</title>
        <authorList>
            <person name="Wang J."/>
            <person name="Leiva S."/>
            <person name="Huang J."/>
            <person name="Huang Y."/>
        </authorList>
    </citation>
    <scope>NUCLEOTIDE SEQUENCE [LARGE SCALE GENOMIC DNA]</scope>
    <source>
        <strain evidence="2 3">AU-G6</strain>
    </source>
</reference>
<name>A0A263D6P6_9PSEU</name>
<gene>
    <name evidence="2" type="ORF">CFN78_06030</name>
</gene>
<dbReference type="PROSITE" id="PS51257">
    <property type="entry name" value="PROKAR_LIPOPROTEIN"/>
    <property type="match status" value="1"/>
</dbReference>
<feature type="signal peptide" evidence="1">
    <location>
        <begin position="1"/>
        <end position="20"/>
    </location>
</feature>
<keyword evidence="3" id="KW-1185">Reference proteome</keyword>
<dbReference type="Proteomes" id="UP000242444">
    <property type="component" value="Unassembled WGS sequence"/>
</dbReference>
<sequence>MVRFAVLLPLLLAGCGGAVAGTAVPDASVAAPLTRAVFGDLRSIDPCGMTAPDTFAGIGPARTLARTSMDDCTFAVTVQGQNVEIRIGLLLPESELAEDVTDVRSLPGNVRLVQKPETDEACERYLVLSDGLAVSAVADPQNSSVSLDRAQVCGVAEAGLTGVHRAATAGTITHWDPAPNSFVRLSPCSLVPGAELARRTGIAEKDTTLLPAEHQCRWGPAGSEQANVQLDFFVGKVVNDTTGTIPAPEDVAGRPTIVLLSQSDSVKVCNAYTDNIPYQLGIEDEIERAAVRVLLPGSDERDPCAIARDTAALAWPRLPAAGGN</sequence>
<evidence type="ECO:0000313" key="2">
    <source>
        <dbReference type="EMBL" id="OZM73859.1"/>
    </source>
</evidence>